<organism evidence="1 2">
    <name type="scientific">Phialocephala subalpina</name>
    <dbReference type="NCBI Taxonomy" id="576137"/>
    <lineage>
        <taxon>Eukaryota</taxon>
        <taxon>Fungi</taxon>
        <taxon>Dikarya</taxon>
        <taxon>Ascomycota</taxon>
        <taxon>Pezizomycotina</taxon>
        <taxon>Leotiomycetes</taxon>
        <taxon>Helotiales</taxon>
        <taxon>Mollisiaceae</taxon>
        <taxon>Phialocephala</taxon>
        <taxon>Phialocephala fortinii species complex</taxon>
    </lineage>
</organism>
<keyword evidence="2" id="KW-1185">Reference proteome</keyword>
<evidence type="ECO:0000313" key="1">
    <source>
        <dbReference type="EMBL" id="CZR51166.1"/>
    </source>
</evidence>
<dbReference type="AlphaFoldDB" id="A0A1L7WEG9"/>
<gene>
    <name evidence="1" type="ORF">PAC_01041</name>
</gene>
<proteinExistence type="predicted"/>
<dbReference type="OrthoDB" id="3559235at2759"/>
<dbReference type="Proteomes" id="UP000184330">
    <property type="component" value="Unassembled WGS sequence"/>
</dbReference>
<accession>A0A1L7WEG9</accession>
<name>A0A1L7WEG9_9HELO</name>
<evidence type="ECO:0000313" key="2">
    <source>
        <dbReference type="Proteomes" id="UP000184330"/>
    </source>
</evidence>
<dbReference type="EMBL" id="FJOG01000001">
    <property type="protein sequence ID" value="CZR51166.1"/>
    <property type="molecule type" value="Genomic_DNA"/>
</dbReference>
<protein>
    <submittedName>
        <fullName evidence="1">Uncharacterized protein</fullName>
    </submittedName>
</protein>
<sequence>MLQSHGEILKSNDQELRKMLEVFRSKRKGLVQQIRLAIPGLARTDGAITVDTKVVESTNEAVRKALGKESGLIIAFFLAELDRNPDASGKIRLTGKEYEELTRHQIKATHPKTKTLAPEVKTRILCNCLARDQSIQILGPVAVDLWAGIAFIKIEGLISTDQAIQFGYPVPLDVFRETLDRQDKRIATSRTKELHN</sequence>
<reference evidence="1 2" key="1">
    <citation type="submission" date="2016-03" db="EMBL/GenBank/DDBJ databases">
        <authorList>
            <person name="Ploux O."/>
        </authorList>
    </citation>
    <scope>NUCLEOTIDE SEQUENCE [LARGE SCALE GENOMIC DNA]</scope>
    <source>
        <strain evidence="1 2">UAMH 11012</strain>
    </source>
</reference>